<accession>A0AB34J0X7</accession>
<sequence>MASAPPLSPPADGQSSLLIHAIEVAFYTNSQVLIYVAVGAYSVYSGVVDGGALRKLAGLVLNALFPALTFSMFVAYTAERVADWSPILVVALLHIYGGGLMGKLGAKLFRLRSPHEQLCILSVAFGNVASLPFVMIGPIVNNWRGAVEYRGQTITPSEAVQYAGGMIALYSGMWVINFFSVGKWYVSTIPELGEAAEDPQPREAAAPEGAAPPPLPLWKRLYKLTTSLVLEPTVFGTLLALLVGCVPALKDTACGTHENCDNGALRFIATSTKGLGDTGVTLSTIVLGAALMLSYKAARAKVAAARTAATEMAVTSERGAPSNELVESAETEERTMLHRRGARWWHLSEKQRAYIVIISIKLILLPAVAFPISYAAVEAGLIPKDDGLLQIIIYMQAAVPSSQTAVSFLAASGKPNLSQELSGLYLPQYVLSVFTIAFSIVSAISLIGES</sequence>
<feature type="transmembrane region" description="Helical" evidence="9">
    <location>
        <begin position="84"/>
        <end position="106"/>
    </location>
</feature>
<evidence type="ECO:0000256" key="4">
    <source>
        <dbReference type="ARBA" id="ARBA00022692"/>
    </source>
</evidence>
<comment type="caution">
    <text evidence="10">The sequence shown here is derived from an EMBL/GenBank/DDBJ whole genome shotgun (WGS) entry which is preliminary data.</text>
</comment>
<dbReference type="GO" id="GO:0012505">
    <property type="term" value="C:endomembrane system"/>
    <property type="evidence" value="ECO:0007669"/>
    <property type="project" value="UniProtKB-SubCell"/>
</dbReference>
<dbReference type="AlphaFoldDB" id="A0AB34J0X7"/>
<dbReference type="PANTHER" id="PTHR31651">
    <property type="match status" value="1"/>
</dbReference>
<evidence type="ECO:0008006" key="12">
    <source>
        <dbReference type="Google" id="ProtNLM"/>
    </source>
</evidence>
<feature type="transmembrane region" description="Helical" evidence="9">
    <location>
        <begin position="24"/>
        <end position="44"/>
    </location>
</feature>
<evidence type="ECO:0000256" key="6">
    <source>
        <dbReference type="ARBA" id="ARBA00023136"/>
    </source>
</evidence>
<evidence type="ECO:0000256" key="1">
    <source>
        <dbReference type="ARBA" id="ARBA00004141"/>
    </source>
</evidence>
<dbReference type="GO" id="GO:0016020">
    <property type="term" value="C:membrane"/>
    <property type="evidence" value="ECO:0007669"/>
    <property type="project" value="UniProtKB-SubCell"/>
</dbReference>
<feature type="transmembrane region" description="Helical" evidence="9">
    <location>
        <begin position="353"/>
        <end position="376"/>
    </location>
</feature>
<reference evidence="10 11" key="1">
    <citation type="journal article" date="2024" name="Science">
        <title>Giant polyketide synthase enzymes in the biosynthesis of giant marine polyether toxins.</title>
        <authorList>
            <person name="Fallon T.R."/>
            <person name="Shende V.V."/>
            <person name="Wierzbicki I.H."/>
            <person name="Pendleton A.L."/>
            <person name="Watervoot N.F."/>
            <person name="Auber R.P."/>
            <person name="Gonzalez D.J."/>
            <person name="Wisecaver J.H."/>
            <person name="Moore B.S."/>
        </authorList>
    </citation>
    <scope>NUCLEOTIDE SEQUENCE [LARGE SCALE GENOMIC DNA]</scope>
    <source>
        <strain evidence="10 11">12B1</strain>
    </source>
</reference>
<keyword evidence="11" id="KW-1185">Reference proteome</keyword>
<protein>
    <recommendedName>
        <fullName evidence="12">Transporter</fullName>
    </recommendedName>
</protein>
<dbReference type="EMBL" id="JBGBPQ010000015">
    <property type="protein sequence ID" value="KAL1510510.1"/>
    <property type="molecule type" value="Genomic_DNA"/>
</dbReference>
<dbReference type="InterPro" id="IPR045033">
    <property type="entry name" value="PILS1/3/4/5/7"/>
</dbReference>
<keyword evidence="4 9" id="KW-0812">Transmembrane</keyword>
<gene>
    <name evidence="10" type="ORF">AB1Y20_006814</name>
</gene>
<feature type="transmembrane region" description="Helical" evidence="9">
    <location>
        <begin position="423"/>
        <end position="447"/>
    </location>
</feature>
<keyword evidence="3" id="KW-0813">Transport</keyword>
<evidence type="ECO:0000256" key="2">
    <source>
        <dbReference type="ARBA" id="ARBA00004308"/>
    </source>
</evidence>
<evidence type="ECO:0000256" key="8">
    <source>
        <dbReference type="ARBA" id="ARBA00025752"/>
    </source>
</evidence>
<feature type="transmembrane region" description="Helical" evidence="9">
    <location>
        <begin position="228"/>
        <end position="249"/>
    </location>
</feature>
<evidence type="ECO:0000256" key="7">
    <source>
        <dbReference type="ARBA" id="ARBA00025100"/>
    </source>
</evidence>
<evidence type="ECO:0000256" key="3">
    <source>
        <dbReference type="ARBA" id="ARBA00022448"/>
    </source>
</evidence>
<evidence type="ECO:0000256" key="5">
    <source>
        <dbReference type="ARBA" id="ARBA00022989"/>
    </source>
</evidence>
<evidence type="ECO:0000313" key="10">
    <source>
        <dbReference type="EMBL" id="KAL1510510.1"/>
    </source>
</evidence>
<keyword evidence="5 9" id="KW-1133">Transmembrane helix</keyword>
<keyword evidence="6 9" id="KW-0472">Membrane</keyword>
<feature type="transmembrane region" description="Helical" evidence="9">
    <location>
        <begin position="160"/>
        <end position="179"/>
    </location>
</feature>
<dbReference type="GO" id="GO:0055085">
    <property type="term" value="P:transmembrane transport"/>
    <property type="evidence" value="ECO:0007669"/>
    <property type="project" value="InterPro"/>
</dbReference>
<comment type="similarity">
    <text evidence="8">Belongs to the auxin efflux carrier (TC 2.A.69.2) family.</text>
</comment>
<feature type="transmembrane region" description="Helical" evidence="9">
    <location>
        <begin position="118"/>
        <end position="140"/>
    </location>
</feature>
<name>A0AB34J0X7_PRYPA</name>
<evidence type="ECO:0000256" key="9">
    <source>
        <dbReference type="SAM" id="Phobius"/>
    </source>
</evidence>
<dbReference type="Pfam" id="PF03547">
    <property type="entry name" value="Mem_trans"/>
    <property type="match status" value="1"/>
</dbReference>
<evidence type="ECO:0000313" key="11">
    <source>
        <dbReference type="Proteomes" id="UP001515480"/>
    </source>
</evidence>
<comment type="function">
    <text evidence="7">Involved in cellular auxin homeostasis by regulating auxin metabolism. Regulates intracellular auxin accumulation at the endoplasmic reticulum and thus auxin availability for nuclear auxin signaling.</text>
</comment>
<proteinExistence type="inferred from homology"/>
<dbReference type="PANTHER" id="PTHR31651:SF33">
    <property type="entry name" value="PROTEIN PIN-LIKES 1"/>
    <property type="match status" value="1"/>
</dbReference>
<comment type="subcellular location">
    <subcellularLocation>
        <location evidence="2">Endomembrane system</location>
    </subcellularLocation>
    <subcellularLocation>
        <location evidence="1">Membrane</location>
        <topology evidence="1">Multi-pass membrane protein</topology>
    </subcellularLocation>
</comment>
<feature type="transmembrane region" description="Helical" evidence="9">
    <location>
        <begin position="280"/>
        <end position="298"/>
    </location>
</feature>
<dbReference type="Proteomes" id="UP001515480">
    <property type="component" value="Unassembled WGS sequence"/>
</dbReference>
<feature type="transmembrane region" description="Helical" evidence="9">
    <location>
        <begin position="56"/>
        <end position="78"/>
    </location>
</feature>
<organism evidence="10 11">
    <name type="scientific">Prymnesium parvum</name>
    <name type="common">Toxic golden alga</name>
    <dbReference type="NCBI Taxonomy" id="97485"/>
    <lineage>
        <taxon>Eukaryota</taxon>
        <taxon>Haptista</taxon>
        <taxon>Haptophyta</taxon>
        <taxon>Prymnesiophyceae</taxon>
        <taxon>Prymnesiales</taxon>
        <taxon>Prymnesiaceae</taxon>
        <taxon>Prymnesium</taxon>
    </lineage>
</organism>
<dbReference type="InterPro" id="IPR004776">
    <property type="entry name" value="Mem_transp_PIN-like"/>
</dbReference>